<evidence type="ECO:0000313" key="10">
    <source>
        <dbReference type="EMBL" id="SEK35982.1"/>
    </source>
</evidence>
<protein>
    <recommendedName>
        <fullName evidence="9">Cobalamin biosynthesis protein CobD</fullName>
    </recommendedName>
</protein>
<evidence type="ECO:0000256" key="6">
    <source>
        <dbReference type="ARBA" id="ARBA00022692"/>
    </source>
</evidence>
<comment type="subcellular location">
    <subcellularLocation>
        <location evidence="1 9">Cell membrane</location>
        <topology evidence="1 9">Multi-pass membrane protein</topology>
    </subcellularLocation>
</comment>
<evidence type="ECO:0000256" key="4">
    <source>
        <dbReference type="ARBA" id="ARBA00022475"/>
    </source>
</evidence>
<gene>
    <name evidence="9" type="primary">cobD</name>
    <name evidence="10" type="ORF">SAMN02910377_00722</name>
</gene>
<name>A0A1H7GGD7_9FIRM</name>
<keyword evidence="6 9" id="KW-0812">Transmembrane</keyword>
<feature type="transmembrane region" description="Helical" evidence="9">
    <location>
        <begin position="57"/>
        <end position="81"/>
    </location>
</feature>
<dbReference type="Proteomes" id="UP000182321">
    <property type="component" value="Unassembled WGS sequence"/>
</dbReference>
<evidence type="ECO:0000256" key="5">
    <source>
        <dbReference type="ARBA" id="ARBA00022573"/>
    </source>
</evidence>
<dbReference type="UniPathway" id="UPA00148"/>
<dbReference type="PANTHER" id="PTHR34308:SF1">
    <property type="entry name" value="COBALAMIN BIOSYNTHESIS PROTEIN CBIB"/>
    <property type="match status" value="1"/>
</dbReference>
<dbReference type="EMBL" id="FNZX01000004">
    <property type="protein sequence ID" value="SEK35982.1"/>
    <property type="molecule type" value="Genomic_DNA"/>
</dbReference>
<comment type="function">
    <text evidence="9">Converts cobyric acid to cobinamide by the addition of aminopropanol on the F carboxylic group.</text>
</comment>
<reference evidence="11" key="1">
    <citation type="submission" date="2016-10" db="EMBL/GenBank/DDBJ databases">
        <authorList>
            <person name="Varghese N."/>
        </authorList>
    </citation>
    <scope>NUCLEOTIDE SEQUENCE [LARGE SCALE GENOMIC DNA]</scope>
    <source>
        <strain evidence="11">ACV-9</strain>
    </source>
</reference>
<organism evidence="10 11">
    <name type="scientific">Pseudobutyrivibrio ruminis</name>
    <dbReference type="NCBI Taxonomy" id="46206"/>
    <lineage>
        <taxon>Bacteria</taxon>
        <taxon>Bacillati</taxon>
        <taxon>Bacillota</taxon>
        <taxon>Clostridia</taxon>
        <taxon>Lachnospirales</taxon>
        <taxon>Lachnospiraceae</taxon>
        <taxon>Pseudobutyrivibrio</taxon>
    </lineage>
</organism>
<evidence type="ECO:0000256" key="3">
    <source>
        <dbReference type="ARBA" id="ARBA00006263"/>
    </source>
</evidence>
<dbReference type="GO" id="GO:0048472">
    <property type="term" value="F:threonine-phosphate decarboxylase activity"/>
    <property type="evidence" value="ECO:0007669"/>
    <property type="project" value="InterPro"/>
</dbReference>
<evidence type="ECO:0000256" key="8">
    <source>
        <dbReference type="ARBA" id="ARBA00023136"/>
    </source>
</evidence>
<evidence type="ECO:0000256" key="9">
    <source>
        <dbReference type="HAMAP-Rule" id="MF_00024"/>
    </source>
</evidence>
<comment type="pathway">
    <text evidence="2 9">Cofactor biosynthesis; adenosylcobalamin biosynthesis.</text>
</comment>
<evidence type="ECO:0000313" key="11">
    <source>
        <dbReference type="Proteomes" id="UP000182321"/>
    </source>
</evidence>
<evidence type="ECO:0000256" key="2">
    <source>
        <dbReference type="ARBA" id="ARBA00004953"/>
    </source>
</evidence>
<dbReference type="GO" id="GO:0009236">
    <property type="term" value="P:cobalamin biosynthetic process"/>
    <property type="evidence" value="ECO:0007669"/>
    <property type="project" value="UniProtKB-UniRule"/>
</dbReference>
<comment type="caution">
    <text evidence="9">Lacks conserved residue(s) required for the propagation of feature annotation.</text>
</comment>
<dbReference type="GO" id="GO:0005886">
    <property type="term" value="C:plasma membrane"/>
    <property type="evidence" value="ECO:0007669"/>
    <property type="project" value="UniProtKB-SubCell"/>
</dbReference>
<evidence type="ECO:0000256" key="1">
    <source>
        <dbReference type="ARBA" id="ARBA00004651"/>
    </source>
</evidence>
<accession>A0A1H7GGD7</accession>
<dbReference type="PANTHER" id="PTHR34308">
    <property type="entry name" value="COBALAMIN BIOSYNTHESIS PROTEIN CBIB"/>
    <property type="match status" value="1"/>
</dbReference>
<keyword evidence="7 9" id="KW-1133">Transmembrane helix</keyword>
<dbReference type="Pfam" id="PF03186">
    <property type="entry name" value="CobD_Cbib"/>
    <property type="match status" value="1"/>
</dbReference>
<dbReference type="AlphaFoldDB" id="A0A1H7GGD7"/>
<keyword evidence="4 9" id="KW-1003">Cell membrane</keyword>
<sequence length="320" mass="35069">MIYHMTAFIVGFVLDLLIGDPYCLPHPIRWIGKLIDYLTNKLLKQEYTSKKKNRNGLILVILVILATVLISAAILVVSYTINSYFGIIIESVMSYQCLASKSLYTESMKVYHALKERGLEAGREAVSMIVGRDTASLDETGVTKAAVETVAENTSDGVIAPMVYLAIGGPVLGMAYKAINTMDSMIGYKNDRFYDFGKYAAKLDDIVNYIPARISALLMILSCLFLGPGYSMSNAFRIFKRDRYNHASPNSAQTESACAGALGIKLAGPASYFGKIVEKPFIGDGLRAVELEDIKRANKLMLATSVVCELLCVVILVLLL</sequence>
<dbReference type="HAMAP" id="MF_00024">
    <property type="entry name" value="CobD_CbiB"/>
    <property type="match status" value="1"/>
</dbReference>
<feature type="transmembrane region" description="Helical" evidence="9">
    <location>
        <begin position="300"/>
        <end position="319"/>
    </location>
</feature>
<evidence type="ECO:0000256" key="7">
    <source>
        <dbReference type="ARBA" id="ARBA00022989"/>
    </source>
</evidence>
<dbReference type="GO" id="GO:0015420">
    <property type="term" value="F:ABC-type vitamin B12 transporter activity"/>
    <property type="evidence" value="ECO:0007669"/>
    <property type="project" value="UniProtKB-UniRule"/>
</dbReference>
<keyword evidence="5 9" id="KW-0169">Cobalamin biosynthesis</keyword>
<comment type="similarity">
    <text evidence="3 9">Belongs to the CobD/CbiB family.</text>
</comment>
<keyword evidence="11" id="KW-1185">Reference proteome</keyword>
<dbReference type="InterPro" id="IPR004485">
    <property type="entry name" value="Cobalamin_biosynth_CobD/CbiB"/>
</dbReference>
<keyword evidence="8 9" id="KW-0472">Membrane</keyword>
<feature type="transmembrane region" description="Helical" evidence="9">
    <location>
        <begin position="210"/>
        <end position="231"/>
    </location>
</feature>
<proteinExistence type="inferred from homology"/>
<dbReference type="NCBIfam" id="TIGR00380">
    <property type="entry name" value="cobal_cbiB"/>
    <property type="match status" value="1"/>
</dbReference>
<dbReference type="RefSeq" id="WP_074789264.1">
    <property type="nucleotide sequence ID" value="NZ_FNZX01000004.1"/>
</dbReference>